<evidence type="ECO:0000313" key="9">
    <source>
        <dbReference type="Proteomes" id="UP001225596"/>
    </source>
</evidence>
<evidence type="ECO:0000256" key="5">
    <source>
        <dbReference type="ARBA" id="ARBA00023237"/>
    </source>
</evidence>
<evidence type="ECO:0000256" key="3">
    <source>
        <dbReference type="ARBA" id="ARBA00023136"/>
    </source>
</evidence>
<keyword evidence="3" id="KW-0472">Membrane</keyword>
<accession>A0ABU1BPP4</accession>
<keyword evidence="4" id="KW-0564">Palmitate</keyword>
<sequence length="66" mass="6877">MKPIFNIPFLITATITAGMFSQLTACGQTGPLYLPSKPAALSKPAQPPKESQENPAAAPEPAPVTK</sequence>
<gene>
    <name evidence="8" type="ORF">Q8A64_11270</name>
</gene>
<keyword evidence="2" id="KW-0732">Signal</keyword>
<keyword evidence="9" id="KW-1185">Reference proteome</keyword>
<keyword evidence="6 8" id="KW-0449">Lipoprotein</keyword>
<reference evidence="8 9" key="1">
    <citation type="submission" date="2023-08" db="EMBL/GenBank/DDBJ databases">
        <title>Oxalobacteraceae gen .nov., isolated from river sludge outside the plant.</title>
        <authorList>
            <person name="Zhao S.Y."/>
        </authorList>
    </citation>
    <scope>NUCLEOTIDE SEQUENCE [LARGE SCALE GENOMIC DNA]</scope>
    <source>
        <strain evidence="8 9">R-40</strain>
    </source>
</reference>
<protein>
    <submittedName>
        <fullName evidence="8">Lipoprotein</fullName>
    </submittedName>
</protein>
<name>A0ABU1BPP4_9BURK</name>
<dbReference type="EMBL" id="JAUYVH010000006">
    <property type="protein sequence ID" value="MDQ9170988.1"/>
    <property type="molecule type" value="Genomic_DNA"/>
</dbReference>
<evidence type="ECO:0000256" key="2">
    <source>
        <dbReference type="ARBA" id="ARBA00022729"/>
    </source>
</evidence>
<feature type="region of interest" description="Disordered" evidence="7">
    <location>
        <begin position="36"/>
        <end position="66"/>
    </location>
</feature>
<comment type="caution">
    <text evidence="8">The sequence shown here is derived from an EMBL/GenBank/DDBJ whole genome shotgun (WGS) entry which is preliminary data.</text>
</comment>
<organism evidence="8 9">
    <name type="scientific">Keguizhuia sedimenti</name>
    <dbReference type="NCBI Taxonomy" id="3064264"/>
    <lineage>
        <taxon>Bacteria</taxon>
        <taxon>Pseudomonadati</taxon>
        <taxon>Pseudomonadota</taxon>
        <taxon>Betaproteobacteria</taxon>
        <taxon>Burkholderiales</taxon>
        <taxon>Oxalobacteraceae</taxon>
        <taxon>Keguizhuia</taxon>
    </lineage>
</organism>
<evidence type="ECO:0000313" key="8">
    <source>
        <dbReference type="EMBL" id="MDQ9170988.1"/>
    </source>
</evidence>
<dbReference type="Proteomes" id="UP001225596">
    <property type="component" value="Unassembled WGS sequence"/>
</dbReference>
<evidence type="ECO:0000256" key="1">
    <source>
        <dbReference type="ARBA" id="ARBA00004459"/>
    </source>
</evidence>
<dbReference type="InterPro" id="IPR032831">
    <property type="entry name" value="LptM_cons"/>
</dbReference>
<evidence type="ECO:0000256" key="4">
    <source>
        <dbReference type="ARBA" id="ARBA00023139"/>
    </source>
</evidence>
<dbReference type="NCBIfam" id="NF047847">
    <property type="entry name" value="SS_mature_LptM"/>
    <property type="match status" value="1"/>
</dbReference>
<dbReference type="RefSeq" id="WP_338436924.1">
    <property type="nucleotide sequence ID" value="NZ_JAUYVH010000006.1"/>
</dbReference>
<evidence type="ECO:0000256" key="6">
    <source>
        <dbReference type="ARBA" id="ARBA00023288"/>
    </source>
</evidence>
<proteinExistence type="predicted"/>
<evidence type="ECO:0000256" key="7">
    <source>
        <dbReference type="SAM" id="MobiDB-lite"/>
    </source>
</evidence>
<comment type="subcellular location">
    <subcellularLocation>
        <location evidence="1">Cell outer membrane</location>
        <topology evidence="1">Lipid-anchor</topology>
    </subcellularLocation>
</comment>
<keyword evidence="5" id="KW-0998">Cell outer membrane</keyword>